<evidence type="ECO:0000256" key="2">
    <source>
        <dbReference type="SAM" id="Phobius"/>
    </source>
</evidence>
<keyword evidence="2" id="KW-0472">Membrane</keyword>
<sequence length="235" mass="28186">MASLQTIPRFLLPRGPSIPRARAFPVPILPISHLRHATILPPRPKKTEPRILGQPDKYRPPSHGTRLPRSETTQKTYGPPLSKEERERMRTKKYPNMMSPEGTFSHWFLHNRSIHLIITLGILFTLGGSAWYLTFKRNNPYNDLLPEPKEYMRHPITSLKRFFEVLRMYQEHLSEQAEAKRLKREDDIEKRMQFRLQRIREAEERGEEYLEDPRYWVDAYGVRRRRVKKWFGIWE</sequence>
<keyword evidence="4" id="KW-1185">Reference proteome</keyword>
<feature type="region of interest" description="Disordered" evidence="1">
    <location>
        <begin position="39"/>
        <end position="88"/>
    </location>
</feature>
<protein>
    <recommendedName>
        <fullName evidence="5">Transmembrane protein</fullName>
    </recommendedName>
</protein>
<accession>A0A6A6JE73</accession>
<evidence type="ECO:0000313" key="4">
    <source>
        <dbReference type="Proteomes" id="UP000800097"/>
    </source>
</evidence>
<dbReference type="GeneID" id="54555602"/>
<name>A0A6A6JE73_WESOR</name>
<organism evidence="3 4">
    <name type="scientific">Westerdykella ornata</name>
    <dbReference type="NCBI Taxonomy" id="318751"/>
    <lineage>
        <taxon>Eukaryota</taxon>
        <taxon>Fungi</taxon>
        <taxon>Dikarya</taxon>
        <taxon>Ascomycota</taxon>
        <taxon>Pezizomycotina</taxon>
        <taxon>Dothideomycetes</taxon>
        <taxon>Pleosporomycetidae</taxon>
        <taxon>Pleosporales</taxon>
        <taxon>Sporormiaceae</taxon>
        <taxon>Westerdykella</taxon>
    </lineage>
</organism>
<keyword evidence="2" id="KW-1133">Transmembrane helix</keyword>
<feature type="transmembrane region" description="Helical" evidence="2">
    <location>
        <begin position="114"/>
        <end position="133"/>
    </location>
</feature>
<evidence type="ECO:0000313" key="3">
    <source>
        <dbReference type="EMBL" id="KAF2274565.1"/>
    </source>
</evidence>
<dbReference type="RefSeq" id="XP_033652104.1">
    <property type="nucleotide sequence ID" value="XM_033802427.1"/>
</dbReference>
<reference evidence="3" key="1">
    <citation type="journal article" date="2020" name="Stud. Mycol.">
        <title>101 Dothideomycetes genomes: a test case for predicting lifestyles and emergence of pathogens.</title>
        <authorList>
            <person name="Haridas S."/>
            <person name="Albert R."/>
            <person name="Binder M."/>
            <person name="Bloem J."/>
            <person name="Labutti K."/>
            <person name="Salamov A."/>
            <person name="Andreopoulos B."/>
            <person name="Baker S."/>
            <person name="Barry K."/>
            <person name="Bills G."/>
            <person name="Bluhm B."/>
            <person name="Cannon C."/>
            <person name="Castanera R."/>
            <person name="Culley D."/>
            <person name="Daum C."/>
            <person name="Ezra D."/>
            <person name="Gonzalez J."/>
            <person name="Henrissat B."/>
            <person name="Kuo A."/>
            <person name="Liang C."/>
            <person name="Lipzen A."/>
            <person name="Lutzoni F."/>
            <person name="Magnuson J."/>
            <person name="Mondo S."/>
            <person name="Nolan M."/>
            <person name="Ohm R."/>
            <person name="Pangilinan J."/>
            <person name="Park H.-J."/>
            <person name="Ramirez L."/>
            <person name="Alfaro M."/>
            <person name="Sun H."/>
            <person name="Tritt A."/>
            <person name="Yoshinaga Y."/>
            <person name="Zwiers L.-H."/>
            <person name="Turgeon B."/>
            <person name="Goodwin S."/>
            <person name="Spatafora J."/>
            <person name="Crous P."/>
            <person name="Grigoriev I."/>
        </authorList>
    </citation>
    <scope>NUCLEOTIDE SEQUENCE</scope>
    <source>
        <strain evidence="3">CBS 379.55</strain>
    </source>
</reference>
<evidence type="ECO:0008006" key="5">
    <source>
        <dbReference type="Google" id="ProtNLM"/>
    </source>
</evidence>
<dbReference type="OrthoDB" id="5397827at2759"/>
<dbReference type="Proteomes" id="UP000800097">
    <property type="component" value="Unassembled WGS sequence"/>
</dbReference>
<keyword evidence="2" id="KW-0812">Transmembrane</keyword>
<evidence type="ECO:0000256" key="1">
    <source>
        <dbReference type="SAM" id="MobiDB-lite"/>
    </source>
</evidence>
<gene>
    <name evidence="3" type="ORF">EI97DRAFT_495314</name>
</gene>
<dbReference type="AlphaFoldDB" id="A0A6A6JE73"/>
<dbReference type="EMBL" id="ML986502">
    <property type="protein sequence ID" value="KAF2274565.1"/>
    <property type="molecule type" value="Genomic_DNA"/>
</dbReference>
<proteinExistence type="predicted"/>